<name>A0AAV9P508_9PEZI</name>
<proteinExistence type="predicted"/>
<protein>
    <submittedName>
        <fullName evidence="1">Uncharacterized protein</fullName>
    </submittedName>
</protein>
<keyword evidence="2" id="KW-1185">Reference proteome</keyword>
<dbReference type="GeneID" id="89928718"/>
<evidence type="ECO:0000313" key="1">
    <source>
        <dbReference type="EMBL" id="KAK5167683.1"/>
    </source>
</evidence>
<dbReference type="PANTHER" id="PTHR42085:SF1">
    <property type="entry name" value="F-BOX DOMAIN-CONTAINING PROTEIN"/>
    <property type="match status" value="1"/>
</dbReference>
<organism evidence="1 2">
    <name type="scientific">Saxophila tyrrhenica</name>
    <dbReference type="NCBI Taxonomy" id="1690608"/>
    <lineage>
        <taxon>Eukaryota</taxon>
        <taxon>Fungi</taxon>
        <taxon>Dikarya</taxon>
        <taxon>Ascomycota</taxon>
        <taxon>Pezizomycotina</taxon>
        <taxon>Dothideomycetes</taxon>
        <taxon>Dothideomycetidae</taxon>
        <taxon>Mycosphaerellales</taxon>
        <taxon>Extremaceae</taxon>
        <taxon>Saxophila</taxon>
    </lineage>
</organism>
<dbReference type="PANTHER" id="PTHR42085">
    <property type="entry name" value="F-BOX DOMAIN-CONTAINING PROTEIN"/>
    <property type="match status" value="1"/>
</dbReference>
<dbReference type="InterPro" id="IPR038883">
    <property type="entry name" value="AN11006-like"/>
</dbReference>
<reference evidence="1 2" key="1">
    <citation type="submission" date="2023-08" db="EMBL/GenBank/DDBJ databases">
        <title>Black Yeasts Isolated from many extreme environments.</title>
        <authorList>
            <person name="Coleine C."/>
            <person name="Stajich J.E."/>
            <person name="Selbmann L."/>
        </authorList>
    </citation>
    <scope>NUCLEOTIDE SEQUENCE [LARGE SCALE GENOMIC DNA]</scope>
    <source>
        <strain evidence="1 2">CCFEE 5935</strain>
    </source>
</reference>
<dbReference type="RefSeq" id="XP_064657389.1">
    <property type="nucleotide sequence ID" value="XM_064804619.1"/>
</dbReference>
<dbReference type="EMBL" id="JAVRRT010000011">
    <property type="protein sequence ID" value="KAK5167683.1"/>
    <property type="molecule type" value="Genomic_DNA"/>
</dbReference>
<dbReference type="Proteomes" id="UP001337655">
    <property type="component" value="Unassembled WGS sequence"/>
</dbReference>
<dbReference type="AlphaFoldDB" id="A0AAV9P508"/>
<comment type="caution">
    <text evidence="1">The sequence shown here is derived from an EMBL/GenBank/DDBJ whole genome shotgun (WGS) entry which is preliminary data.</text>
</comment>
<evidence type="ECO:0000313" key="2">
    <source>
        <dbReference type="Proteomes" id="UP001337655"/>
    </source>
</evidence>
<sequence>MEPFPLLRLPRELRNRVYSFALRTDPVYDREGEAYLAPRDDAKGGLKLQFLSHRRRAFRELTRTNKQVREEAIQMFFLMHPITYNTTILRSEITKSSGELATFPNWMETTVNKYSAPARFTILLGHATTNELQSGQPIRQLVIDELVRTIRHAHAKDTVTWCISIRVVHDGQADMGLRECGLSFPCVEFKRLAVTASDETIKLVLADAKSAEIKRLEGRLGSFRRLTTGKTKKWEKAFDAYCEYLQLVGELMQAFMDEIEEGVA</sequence>
<accession>A0AAV9P508</accession>
<gene>
    <name evidence="1" type="ORF">LTR77_007382</name>
</gene>